<dbReference type="EMBL" id="JANAVB010025691">
    <property type="protein sequence ID" value="KAJ6820316.1"/>
    <property type="molecule type" value="Genomic_DNA"/>
</dbReference>
<dbReference type="Proteomes" id="UP001140949">
    <property type="component" value="Unassembled WGS sequence"/>
</dbReference>
<feature type="compositionally biased region" description="Basic residues" evidence="1">
    <location>
        <begin position="90"/>
        <end position="102"/>
    </location>
</feature>
<accession>A0AAX6FV84</accession>
<evidence type="ECO:0000256" key="1">
    <source>
        <dbReference type="SAM" id="MobiDB-lite"/>
    </source>
</evidence>
<sequence>MHQNPSDKKPIEEGEDWEELPPLSKALSSQSHQTQLKALAQFSRHSNRAPDCSLIPTVPSLVNLLSTAPSPSLRSLAPPLPLLPLPPRRLPPHHRRSRRRPRAPAPAPRLDRPAQDLLALMPHPPRRVRPLQPRGPRESRRPPGHPRLAEIVHRRLEEVPVGDAHRLGYAAGV</sequence>
<evidence type="ECO:0000313" key="3">
    <source>
        <dbReference type="Proteomes" id="UP001140949"/>
    </source>
</evidence>
<gene>
    <name evidence="2" type="ORF">M6B38_399705</name>
</gene>
<feature type="compositionally biased region" description="Basic and acidic residues" evidence="1">
    <location>
        <begin position="135"/>
        <end position="147"/>
    </location>
</feature>
<feature type="region of interest" description="Disordered" evidence="1">
    <location>
        <begin position="1"/>
        <end position="50"/>
    </location>
</feature>
<organism evidence="2 3">
    <name type="scientific">Iris pallida</name>
    <name type="common">Sweet iris</name>
    <dbReference type="NCBI Taxonomy" id="29817"/>
    <lineage>
        <taxon>Eukaryota</taxon>
        <taxon>Viridiplantae</taxon>
        <taxon>Streptophyta</taxon>
        <taxon>Embryophyta</taxon>
        <taxon>Tracheophyta</taxon>
        <taxon>Spermatophyta</taxon>
        <taxon>Magnoliopsida</taxon>
        <taxon>Liliopsida</taxon>
        <taxon>Asparagales</taxon>
        <taxon>Iridaceae</taxon>
        <taxon>Iridoideae</taxon>
        <taxon>Irideae</taxon>
        <taxon>Iris</taxon>
    </lineage>
</organism>
<feature type="region of interest" description="Disordered" evidence="1">
    <location>
        <begin position="68"/>
        <end position="147"/>
    </location>
</feature>
<comment type="caution">
    <text evidence="2">The sequence shown here is derived from an EMBL/GenBank/DDBJ whole genome shotgun (WGS) entry which is preliminary data.</text>
</comment>
<feature type="compositionally biased region" description="Polar residues" evidence="1">
    <location>
        <begin position="26"/>
        <end position="36"/>
    </location>
</feature>
<feature type="compositionally biased region" description="Low complexity" evidence="1">
    <location>
        <begin position="68"/>
        <end position="77"/>
    </location>
</feature>
<protein>
    <submittedName>
        <fullName evidence="2">U-box domain-containing protein 2</fullName>
    </submittedName>
</protein>
<reference evidence="2" key="2">
    <citation type="submission" date="2023-04" db="EMBL/GenBank/DDBJ databases">
        <authorList>
            <person name="Bruccoleri R.E."/>
            <person name="Oakeley E.J."/>
            <person name="Faust A.-M."/>
            <person name="Dessus-Babus S."/>
            <person name="Altorfer M."/>
            <person name="Burckhardt D."/>
            <person name="Oertli M."/>
            <person name="Naumann U."/>
            <person name="Petersen F."/>
            <person name="Wong J."/>
        </authorList>
    </citation>
    <scope>NUCLEOTIDE SEQUENCE</scope>
    <source>
        <strain evidence="2">GSM-AAB239-AS_SAM_17_03QT</strain>
        <tissue evidence="2">Leaf</tissue>
    </source>
</reference>
<keyword evidence="3" id="KW-1185">Reference proteome</keyword>
<reference evidence="2" key="1">
    <citation type="journal article" date="2023" name="GigaByte">
        <title>Genome assembly of the bearded iris, Iris pallida Lam.</title>
        <authorList>
            <person name="Bruccoleri R.E."/>
            <person name="Oakeley E.J."/>
            <person name="Faust A.M.E."/>
            <person name="Altorfer M."/>
            <person name="Dessus-Babus S."/>
            <person name="Burckhardt D."/>
            <person name="Oertli M."/>
            <person name="Naumann U."/>
            <person name="Petersen F."/>
            <person name="Wong J."/>
        </authorList>
    </citation>
    <scope>NUCLEOTIDE SEQUENCE</scope>
    <source>
        <strain evidence="2">GSM-AAB239-AS_SAM_17_03QT</strain>
    </source>
</reference>
<dbReference type="AlphaFoldDB" id="A0AAX6FV84"/>
<feature type="compositionally biased region" description="Basic and acidic residues" evidence="1">
    <location>
        <begin position="1"/>
        <end position="12"/>
    </location>
</feature>
<proteinExistence type="predicted"/>
<name>A0AAX6FV84_IRIPA</name>
<feature type="compositionally biased region" description="Pro residues" evidence="1">
    <location>
        <begin position="78"/>
        <end position="89"/>
    </location>
</feature>
<evidence type="ECO:0000313" key="2">
    <source>
        <dbReference type="EMBL" id="KAJ6820316.1"/>
    </source>
</evidence>